<keyword evidence="1" id="KW-0812">Transmembrane</keyword>
<feature type="domain" description="Guanylate cyclase" evidence="2">
    <location>
        <begin position="474"/>
        <end position="613"/>
    </location>
</feature>
<dbReference type="SUPFAM" id="SSF55073">
    <property type="entry name" value="Nucleotide cyclase"/>
    <property type="match status" value="1"/>
</dbReference>
<keyword evidence="4" id="KW-1185">Reference proteome</keyword>
<dbReference type="Proteomes" id="UP000825679">
    <property type="component" value="Chromosome"/>
</dbReference>
<dbReference type="Gene3D" id="3.30.70.1230">
    <property type="entry name" value="Nucleotide cyclase"/>
    <property type="match status" value="1"/>
</dbReference>
<feature type="transmembrane region" description="Helical" evidence="1">
    <location>
        <begin position="415"/>
        <end position="432"/>
    </location>
</feature>
<proteinExistence type="predicted"/>
<feature type="transmembrane region" description="Helical" evidence="1">
    <location>
        <begin position="355"/>
        <end position="375"/>
    </location>
</feature>
<dbReference type="RefSeq" id="WP_221005754.1">
    <property type="nucleotide sequence ID" value="NZ_CP081150.1"/>
</dbReference>
<dbReference type="Pfam" id="PF05226">
    <property type="entry name" value="CHASE2"/>
    <property type="match status" value="1"/>
</dbReference>
<dbReference type="PANTHER" id="PTHR43081">
    <property type="entry name" value="ADENYLATE CYCLASE, TERMINAL-DIFFERENTIATION SPECIFIC-RELATED"/>
    <property type="match status" value="1"/>
</dbReference>
<gene>
    <name evidence="3" type="ORF">K4H28_13940</name>
</gene>
<evidence type="ECO:0000259" key="2">
    <source>
        <dbReference type="PROSITE" id="PS50125"/>
    </source>
</evidence>
<name>A0ABX8Z468_9NEIS</name>
<dbReference type="PANTHER" id="PTHR43081:SF1">
    <property type="entry name" value="ADENYLATE CYCLASE, TERMINAL-DIFFERENTIATION SPECIFIC"/>
    <property type="match status" value="1"/>
</dbReference>
<reference evidence="3 4" key="1">
    <citation type="submission" date="2021-08" db="EMBL/GenBank/DDBJ databases">
        <title>complete genome sequencing of Deefgea sp. D25.</title>
        <authorList>
            <person name="Bae J.-W."/>
            <person name="Gim D.-H."/>
        </authorList>
    </citation>
    <scope>NUCLEOTIDE SEQUENCE [LARGE SCALE GENOMIC DNA]</scope>
    <source>
        <strain evidence="3 4">D25</strain>
    </source>
</reference>
<evidence type="ECO:0000313" key="3">
    <source>
        <dbReference type="EMBL" id="QZA77371.1"/>
    </source>
</evidence>
<dbReference type="Pfam" id="PF00211">
    <property type="entry name" value="Guanylate_cyc"/>
    <property type="match status" value="1"/>
</dbReference>
<dbReference type="CDD" id="cd07302">
    <property type="entry name" value="CHD"/>
    <property type="match status" value="1"/>
</dbReference>
<dbReference type="InterPro" id="IPR050697">
    <property type="entry name" value="Adenylyl/Guanylyl_Cyclase_3/4"/>
</dbReference>
<sequence>MLRRHLAAALSFACIAVLVLYSLGFMAIPSLKVLDTLTYDARMRKIAPQQADARVVIVDIDEASLAAVGRWPWPRNQLAQLVDTMFDHYQIRALGFDMVFAEADHSSGLAALNELAQGELKENEAFLHSLQKLQTQLDYDAQFAKSLQQRRIVTGFYFAADGVSSGALPPPMSANDWGALAPRLNHGTTFGANLPQFIAKAGGHFLPATDGDGVTRRIPLAVNIQGAVYPALGLALAQVAQDLPPPTPVVFDDGASGVIEGIRLGDRVLSVDEAARALVPYRGDAFTHHYLSAADVLQQKIPLEKLQGKIVLLGTSAPGLNDLRATPMGEAFPGVEVHANLVSGLLDGQLLHRPAYLRAAELVQLLVLSALLLILLRRNSPLRASLATVFLLAVVLAINVYLWRQHSLDMPLSSSMTLIALLYFIHMICAYFQENRHKQQLTQLFGQYVVPELVDKMSASPANYNTQGQSRELSVLFTDVRGFTNISEGMDAESLAKYMNQFLTGISKVIREGGNAPSYQAGTIDKYIGDCVMAFWGAPVADPQHARHAVSAALEIQAMLATLNPQLEQQGWPPIAVGIGINSGVANVGDMGSKYRMSYTAMGDTVNLAARIESLTKVYGVGVLVGEATRNAAPDFHYLEVDRVRVLGKQTAVTLFAPIVDSEIAQVAIMQQFLAMYRSLDFDSALLQLDTIGNLVLRKLYIKRIEQFRLHPPPADWDGVYEFDSK</sequence>
<keyword evidence="1" id="KW-1133">Transmembrane helix</keyword>
<feature type="transmembrane region" description="Helical" evidence="1">
    <location>
        <begin position="382"/>
        <end position="403"/>
    </location>
</feature>
<evidence type="ECO:0000313" key="4">
    <source>
        <dbReference type="Proteomes" id="UP000825679"/>
    </source>
</evidence>
<evidence type="ECO:0000256" key="1">
    <source>
        <dbReference type="SAM" id="Phobius"/>
    </source>
</evidence>
<dbReference type="EMBL" id="CP081150">
    <property type="protein sequence ID" value="QZA77371.1"/>
    <property type="molecule type" value="Genomic_DNA"/>
</dbReference>
<dbReference type="SMART" id="SM00044">
    <property type="entry name" value="CYCc"/>
    <property type="match status" value="1"/>
</dbReference>
<dbReference type="InterPro" id="IPR001054">
    <property type="entry name" value="A/G_cyclase"/>
</dbReference>
<dbReference type="SMART" id="SM01080">
    <property type="entry name" value="CHASE2"/>
    <property type="match status" value="1"/>
</dbReference>
<protein>
    <submittedName>
        <fullName evidence="3">Adenylate/guanylate cyclase domain-containing protein</fullName>
    </submittedName>
</protein>
<organism evidence="3 4">
    <name type="scientific">Deefgea tanakiae</name>
    <dbReference type="NCBI Taxonomy" id="2865840"/>
    <lineage>
        <taxon>Bacteria</taxon>
        <taxon>Pseudomonadati</taxon>
        <taxon>Pseudomonadota</taxon>
        <taxon>Betaproteobacteria</taxon>
        <taxon>Neisseriales</taxon>
        <taxon>Chitinibacteraceae</taxon>
        <taxon>Deefgea</taxon>
    </lineage>
</organism>
<keyword evidence="1" id="KW-0472">Membrane</keyword>
<dbReference type="InterPro" id="IPR007890">
    <property type="entry name" value="CHASE2"/>
</dbReference>
<dbReference type="InterPro" id="IPR029787">
    <property type="entry name" value="Nucleotide_cyclase"/>
</dbReference>
<accession>A0ABX8Z468</accession>
<dbReference type="PROSITE" id="PS50125">
    <property type="entry name" value="GUANYLATE_CYCLASE_2"/>
    <property type="match status" value="1"/>
</dbReference>